<proteinExistence type="predicted"/>
<keyword evidence="2" id="KW-1185">Reference proteome</keyword>
<evidence type="ECO:0000313" key="1">
    <source>
        <dbReference type="EMBL" id="KAK3949117.1"/>
    </source>
</evidence>
<reference evidence="1" key="1">
    <citation type="journal article" date="2023" name="Mol. Phylogenet. Evol.">
        <title>Genome-scale phylogeny and comparative genomics of the fungal order Sordariales.</title>
        <authorList>
            <person name="Hensen N."/>
            <person name="Bonometti L."/>
            <person name="Westerberg I."/>
            <person name="Brannstrom I.O."/>
            <person name="Guillou S."/>
            <person name="Cros-Aarteil S."/>
            <person name="Calhoun S."/>
            <person name="Haridas S."/>
            <person name="Kuo A."/>
            <person name="Mondo S."/>
            <person name="Pangilinan J."/>
            <person name="Riley R."/>
            <person name="LaButti K."/>
            <person name="Andreopoulos B."/>
            <person name="Lipzen A."/>
            <person name="Chen C."/>
            <person name="Yan M."/>
            <person name="Daum C."/>
            <person name="Ng V."/>
            <person name="Clum A."/>
            <person name="Steindorff A."/>
            <person name="Ohm R.A."/>
            <person name="Martin F."/>
            <person name="Silar P."/>
            <person name="Natvig D.O."/>
            <person name="Lalanne C."/>
            <person name="Gautier V."/>
            <person name="Ament-Velasquez S.L."/>
            <person name="Kruys A."/>
            <person name="Hutchinson M.I."/>
            <person name="Powell A.J."/>
            <person name="Barry K."/>
            <person name="Miller A.N."/>
            <person name="Grigoriev I.V."/>
            <person name="Debuchy R."/>
            <person name="Gladieux P."/>
            <person name="Hiltunen Thoren M."/>
            <person name="Johannesson H."/>
        </authorList>
    </citation>
    <scope>NUCLEOTIDE SEQUENCE</scope>
    <source>
        <strain evidence="1">CBS 626.80</strain>
    </source>
</reference>
<sequence>MEIRQVHLGHKFRKETIIKKTDELLTNVFIELPEHEFETAMPRVREEERQIALNLTIIRLLQLLSYDIHAYDMNFRDNAVCLQTLLQAADAPMSSQPL</sequence>
<reference evidence="1" key="2">
    <citation type="submission" date="2023-06" db="EMBL/GenBank/DDBJ databases">
        <authorList>
            <consortium name="Lawrence Berkeley National Laboratory"/>
            <person name="Mondo S.J."/>
            <person name="Hensen N."/>
            <person name="Bonometti L."/>
            <person name="Westerberg I."/>
            <person name="Brannstrom I.O."/>
            <person name="Guillou S."/>
            <person name="Cros-Aarteil S."/>
            <person name="Calhoun S."/>
            <person name="Haridas S."/>
            <person name="Kuo A."/>
            <person name="Pangilinan J."/>
            <person name="Riley R."/>
            <person name="Labutti K."/>
            <person name="Andreopoulos B."/>
            <person name="Lipzen A."/>
            <person name="Chen C."/>
            <person name="Yanf M."/>
            <person name="Daum C."/>
            <person name="Ng V."/>
            <person name="Clum A."/>
            <person name="Steindorff A."/>
            <person name="Ohm R."/>
            <person name="Martin F."/>
            <person name="Silar P."/>
            <person name="Natvig D."/>
            <person name="Lalanne C."/>
            <person name="Gautier V."/>
            <person name="Ament-Velasquez S.L."/>
            <person name="Kruys A."/>
            <person name="Hutchinson M.I."/>
            <person name="Powell A.J."/>
            <person name="Barry K."/>
            <person name="Miller A.N."/>
            <person name="Grigoriev I.V."/>
            <person name="Debuchy R."/>
            <person name="Gladieux P."/>
            <person name="Thoren M.H."/>
            <person name="Johannesson H."/>
        </authorList>
    </citation>
    <scope>NUCLEOTIDE SEQUENCE</scope>
    <source>
        <strain evidence="1">CBS 626.80</strain>
    </source>
</reference>
<dbReference type="EMBL" id="MU859228">
    <property type="protein sequence ID" value="KAK3949117.1"/>
    <property type="molecule type" value="Genomic_DNA"/>
</dbReference>
<dbReference type="Proteomes" id="UP001303222">
    <property type="component" value="Unassembled WGS sequence"/>
</dbReference>
<organism evidence="1 2">
    <name type="scientific">Pseudoneurospora amorphoporcata</name>
    <dbReference type="NCBI Taxonomy" id="241081"/>
    <lineage>
        <taxon>Eukaryota</taxon>
        <taxon>Fungi</taxon>
        <taxon>Dikarya</taxon>
        <taxon>Ascomycota</taxon>
        <taxon>Pezizomycotina</taxon>
        <taxon>Sordariomycetes</taxon>
        <taxon>Sordariomycetidae</taxon>
        <taxon>Sordariales</taxon>
        <taxon>Sordariaceae</taxon>
        <taxon>Pseudoneurospora</taxon>
    </lineage>
</organism>
<gene>
    <name evidence="1" type="ORF">QBC32DRAFT_317151</name>
</gene>
<dbReference type="AlphaFoldDB" id="A0AAN6NNK3"/>
<accession>A0AAN6NNK3</accession>
<comment type="caution">
    <text evidence="1">The sequence shown here is derived from an EMBL/GenBank/DDBJ whole genome shotgun (WGS) entry which is preliminary data.</text>
</comment>
<evidence type="ECO:0000313" key="2">
    <source>
        <dbReference type="Proteomes" id="UP001303222"/>
    </source>
</evidence>
<name>A0AAN6NNK3_9PEZI</name>
<protein>
    <submittedName>
        <fullName evidence="1">Uncharacterized protein</fullName>
    </submittedName>
</protein>